<feature type="active site" description="Proton acceptor" evidence="8">
    <location>
        <position position="440"/>
    </location>
</feature>
<dbReference type="Gene3D" id="3.30.390.30">
    <property type="match status" value="1"/>
</dbReference>
<dbReference type="InterPro" id="IPR036188">
    <property type="entry name" value="FAD/NAD-bd_sf"/>
</dbReference>
<dbReference type="PANTHER" id="PTHR43014:SF4">
    <property type="entry name" value="PYRIDINE NUCLEOTIDE-DISULFIDE OXIDOREDUCTASE RCLA-RELATED"/>
    <property type="match status" value="1"/>
</dbReference>
<dbReference type="SUPFAM" id="SSF55424">
    <property type="entry name" value="FAD/NAD-linked reductases, dimerisation (C-terminal) domain"/>
    <property type="match status" value="1"/>
</dbReference>
<keyword evidence="9" id="KW-0547">Nucleotide-binding</keyword>
<proteinExistence type="inferred from homology"/>
<dbReference type="OrthoDB" id="9786429at2"/>
<keyword evidence="4" id="KW-0521">NADP</keyword>
<dbReference type="Pfam" id="PF07992">
    <property type="entry name" value="Pyr_redox_2"/>
    <property type="match status" value="1"/>
</dbReference>
<feature type="domain" description="Pyridine nucleotide-disulphide oxidoreductase dimerisation" evidence="12">
    <location>
        <begin position="344"/>
        <end position="449"/>
    </location>
</feature>
<evidence type="ECO:0000256" key="4">
    <source>
        <dbReference type="ARBA" id="ARBA00022857"/>
    </source>
</evidence>
<keyword evidence="2 11" id="KW-0285">Flavoprotein</keyword>
<sequence>MKQYDLVVIGAGPGGTPAAMMAARFGKKVLLIDKRGEPGGECLFEGCIPSKILENAANRYALLKEARSFHIDLDGAAQIHWEEVIADKDVLLEQRAQAALASFKVLPSLDFLAGETAFVDAHTIEVNGERYGFEHAIVATGASAHIPPLKGEGVSRAWTNADIFKAKELPEEIAFIGAGAISCELVQMFAKLGVKCHILERGPRILKRIDEEAALIVQKRMQEQGIEVLLNVGFDSIDGDEGDFTIRYTQEGAAKTLRVPHLLIATGRAANVEGIGLEKAGVEFDRHGIKVDGGMQSTVPHIYAVGDCAVGPKFAHWATYTAGVAIHNIYAPTRHEAQEEKLSWVLFSDPQIASAGLSEAEAAQKGLEVSVEKYDYAADARAQIDKDAEGFIKFVVETKSGVIKGVQVVSYDASSLAGEASLIVANAMTVLQVMGAIHPHPTLTEGFGKLAQSLFFKSMMNRRR</sequence>
<comment type="cofactor">
    <cofactor evidence="9">
        <name>FAD</name>
        <dbReference type="ChEBI" id="CHEBI:57692"/>
    </cofactor>
    <text evidence="9">Binds 1 FAD per subunit.</text>
</comment>
<evidence type="ECO:0000259" key="12">
    <source>
        <dbReference type="Pfam" id="PF02852"/>
    </source>
</evidence>
<keyword evidence="5 11" id="KW-0560">Oxidoreductase</keyword>
<reference evidence="15" key="2">
    <citation type="submission" date="2011-01" db="EMBL/GenBank/DDBJ databases">
        <title>The complete genome of Nitratifractor salsuginis DSM 16511.</title>
        <authorList>
            <consortium name="US DOE Joint Genome Institute (JGI-PGF)"/>
            <person name="Lucas S."/>
            <person name="Copeland A."/>
            <person name="Lapidus A."/>
            <person name="Bruce D."/>
            <person name="Goodwin L."/>
            <person name="Pitluck S."/>
            <person name="Kyrpides N."/>
            <person name="Mavromatis K."/>
            <person name="Ivanova N."/>
            <person name="Mikhailova N."/>
            <person name="Zeytun A."/>
            <person name="Detter J.C."/>
            <person name="Tapia R."/>
            <person name="Han C."/>
            <person name="Land M."/>
            <person name="Hauser L."/>
            <person name="Markowitz V."/>
            <person name="Cheng J.-F."/>
            <person name="Hugenholtz P."/>
            <person name="Woyke T."/>
            <person name="Wu D."/>
            <person name="Tindall B."/>
            <person name="Schuetze A."/>
            <person name="Brambilla E."/>
            <person name="Klenk H.-P."/>
            <person name="Eisen J.A."/>
        </authorList>
    </citation>
    <scope>NUCLEOTIDE SEQUENCE [LARGE SCALE GENOMIC DNA]</scope>
    <source>
        <strain evidence="15">DSM 16511 / JCM 12458 / E9I37-1</strain>
    </source>
</reference>
<dbReference type="PRINTS" id="PR00411">
    <property type="entry name" value="PNDRDTASEI"/>
</dbReference>
<dbReference type="PANTHER" id="PTHR43014">
    <property type="entry name" value="MERCURIC REDUCTASE"/>
    <property type="match status" value="1"/>
</dbReference>
<keyword evidence="3 9" id="KW-0274">FAD</keyword>
<feature type="binding site" evidence="9">
    <location>
        <begin position="177"/>
        <end position="184"/>
    </location>
    <ligand>
        <name>NAD(+)</name>
        <dbReference type="ChEBI" id="CHEBI:57540"/>
    </ligand>
</feature>
<dbReference type="PRINTS" id="PR00368">
    <property type="entry name" value="FADPNR"/>
</dbReference>
<evidence type="ECO:0000256" key="5">
    <source>
        <dbReference type="ARBA" id="ARBA00023002"/>
    </source>
</evidence>
<feature type="binding site" evidence="9">
    <location>
        <position position="307"/>
    </location>
    <ligand>
        <name>FAD</name>
        <dbReference type="ChEBI" id="CHEBI:57692"/>
    </ligand>
</feature>
<feature type="binding site" evidence="9">
    <location>
        <position position="51"/>
    </location>
    <ligand>
        <name>FAD</name>
        <dbReference type="ChEBI" id="CHEBI:57692"/>
    </ligand>
</feature>
<keyword evidence="9" id="KW-0520">NAD</keyword>
<feature type="domain" description="FAD/NAD(P)-binding" evidence="13">
    <location>
        <begin position="4"/>
        <end position="320"/>
    </location>
</feature>
<evidence type="ECO:0000256" key="2">
    <source>
        <dbReference type="ARBA" id="ARBA00022630"/>
    </source>
</evidence>
<dbReference type="eggNOG" id="COG1249">
    <property type="taxonomic scope" value="Bacteria"/>
</dbReference>
<evidence type="ECO:0000256" key="10">
    <source>
        <dbReference type="PIRSR" id="PIRSR000350-4"/>
    </source>
</evidence>
<dbReference type="KEGG" id="nsa:Nitsa_0970"/>
<dbReference type="InterPro" id="IPR012999">
    <property type="entry name" value="Pyr_OxRdtase_I_AS"/>
</dbReference>
<keyword evidence="6" id="KW-1015">Disulfide bond</keyword>
<protein>
    <submittedName>
        <fullName evidence="14">FAD-dependent pyridine nucleotide-disulfide oxidoreductase</fullName>
    </submittedName>
</protein>
<evidence type="ECO:0000256" key="6">
    <source>
        <dbReference type="ARBA" id="ARBA00023157"/>
    </source>
</evidence>
<dbReference type="InterPro" id="IPR001100">
    <property type="entry name" value="Pyr_nuc-diS_OxRdtase"/>
</dbReference>
<evidence type="ECO:0000313" key="14">
    <source>
        <dbReference type="EMBL" id="ADV46229.1"/>
    </source>
</evidence>
<dbReference type="STRING" id="749222.Nitsa_0970"/>
<keyword evidence="7 11" id="KW-0676">Redox-active center</keyword>
<feature type="binding site" evidence="9">
    <location>
        <position position="267"/>
    </location>
    <ligand>
        <name>NAD(+)</name>
        <dbReference type="ChEBI" id="CHEBI:57540"/>
    </ligand>
</feature>
<dbReference type="AlphaFoldDB" id="E6X3F2"/>
<evidence type="ECO:0000256" key="1">
    <source>
        <dbReference type="ARBA" id="ARBA00007532"/>
    </source>
</evidence>
<dbReference type="InterPro" id="IPR016156">
    <property type="entry name" value="FAD/NAD-linked_Rdtase_dimer_sf"/>
</dbReference>
<dbReference type="Pfam" id="PF02852">
    <property type="entry name" value="Pyr_redox_dim"/>
    <property type="match status" value="1"/>
</dbReference>
<accession>E6X3F2</accession>
<gene>
    <name evidence="14" type="ordered locus">Nitsa_0970</name>
</gene>
<evidence type="ECO:0000259" key="13">
    <source>
        <dbReference type="Pfam" id="PF07992"/>
    </source>
</evidence>
<comment type="similarity">
    <text evidence="1 11">Belongs to the class-I pyridine nucleotide-disulfide oxidoreductase family.</text>
</comment>
<dbReference type="SUPFAM" id="SSF51905">
    <property type="entry name" value="FAD/NAD(P)-binding domain"/>
    <property type="match status" value="1"/>
</dbReference>
<dbReference type="Gene3D" id="3.50.50.60">
    <property type="entry name" value="FAD/NAD(P)-binding domain"/>
    <property type="match status" value="2"/>
</dbReference>
<feature type="disulfide bond" description="Redox-active" evidence="10">
    <location>
        <begin position="42"/>
        <end position="47"/>
    </location>
</feature>
<organism evidence="14 15">
    <name type="scientific">Nitratifractor salsuginis (strain DSM 16511 / JCM 12458 / E9I37-1)</name>
    <dbReference type="NCBI Taxonomy" id="749222"/>
    <lineage>
        <taxon>Bacteria</taxon>
        <taxon>Pseudomonadati</taxon>
        <taxon>Campylobacterota</taxon>
        <taxon>Epsilonproteobacteria</taxon>
        <taxon>Campylobacterales</taxon>
        <taxon>Sulfurovaceae</taxon>
        <taxon>Nitratifractor</taxon>
    </lineage>
</organism>
<dbReference type="InterPro" id="IPR023753">
    <property type="entry name" value="FAD/NAD-binding_dom"/>
</dbReference>
<evidence type="ECO:0000256" key="9">
    <source>
        <dbReference type="PIRSR" id="PIRSR000350-3"/>
    </source>
</evidence>
<dbReference type="FunFam" id="3.30.390.30:FF:000001">
    <property type="entry name" value="Dihydrolipoyl dehydrogenase"/>
    <property type="match status" value="1"/>
</dbReference>
<dbReference type="PIRSF" id="PIRSF000350">
    <property type="entry name" value="Mercury_reductase_MerA"/>
    <property type="match status" value="1"/>
</dbReference>
<dbReference type="GO" id="GO:0050660">
    <property type="term" value="F:flavin adenine dinucleotide binding"/>
    <property type="evidence" value="ECO:0007669"/>
    <property type="project" value="TreeGrafter"/>
</dbReference>
<dbReference type="RefSeq" id="WP_013553923.1">
    <property type="nucleotide sequence ID" value="NC_014935.1"/>
</dbReference>
<dbReference type="EMBL" id="CP002452">
    <property type="protein sequence ID" value="ADV46229.1"/>
    <property type="molecule type" value="Genomic_DNA"/>
</dbReference>
<dbReference type="GO" id="GO:0003955">
    <property type="term" value="F:NAD(P)H dehydrogenase (quinone) activity"/>
    <property type="evidence" value="ECO:0007669"/>
    <property type="project" value="TreeGrafter"/>
</dbReference>
<dbReference type="InterPro" id="IPR004099">
    <property type="entry name" value="Pyr_nucl-diS_OxRdtase_dimer"/>
</dbReference>
<evidence type="ECO:0000256" key="7">
    <source>
        <dbReference type="ARBA" id="ARBA00023284"/>
    </source>
</evidence>
<evidence type="ECO:0000256" key="3">
    <source>
        <dbReference type="ARBA" id="ARBA00022827"/>
    </source>
</evidence>
<dbReference type="Proteomes" id="UP000008633">
    <property type="component" value="Chromosome"/>
</dbReference>
<feature type="binding site" evidence="9">
    <location>
        <position position="200"/>
    </location>
    <ligand>
        <name>NAD(+)</name>
        <dbReference type="ChEBI" id="CHEBI:57540"/>
    </ligand>
</feature>
<dbReference type="GO" id="GO:0016668">
    <property type="term" value="F:oxidoreductase activity, acting on a sulfur group of donors, NAD(P) as acceptor"/>
    <property type="evidence" value="ECO:0007669"/>
    <property type="project" value="InterPro"/>
</dbReference>
<dbReference type="HOGENOM" id="CLU_016755_1_0_7"/>
<name>E6X3F2_NITSE</name>
<evidence type="ECO:0000313" key="15">
    <source>
        <dbReference type="Proteomes" id="UP000008633"/>
    </source>
</evidence>
<keyword evidence="15" id="KW-1185">Reference proteome</keyword>
<evidence type="ECO:0000256" key="11">
    <source>
        <dbReference type="RuleBase" id="RU003691"/>
    </source>
</evidence>
<evidence type="ECO:0000256" key="8">
    <source>
        <dbReference type="PIRSR" id="PIRSR000350-2"/>
    </source>
</evidence>
<reference evidence="14 15" key="1">
    <citation type="journal article" date="2011" name="Stand. Genomic Sci.">
        <title>Complete genome sequence of Nitratifractor salsuginis type strain (E9I37-1).</title>
        <authorList>
            <person name="Anderson I."/>
            <person name="Sikorski J."/>
            <person name="Zeytun A."/>
            <person name="Nolan M."/>
            <person name="Lapidus A."/>
            <person name="Lucas S."/>
            <person name="Hammon N."/>
            <person name="Deshpande S."/>
            <person name="Cheng J.F."/>
            <person name="Tapia R."/>
            <person name="Han C."/>
            <person name="Goodwin L."/>
            <person name="Pitluck S."/>
            <person name="Liolios K."/>
            <person name="Pagani I."/>
            <person name="Ivanova N."/>
            <person name="Huntemann M."/>
            <person name="Mavromatis K."/>
            <person name="Ovchinikova G."/>
            <person name="Pati A."/>
            <person name="Chen A."/>
            <person name="Palaniappan K."/>
            <person name="Land M."/>
            <person name="Hauser L."/>
            <person name="Brambilla E.M."/>
            <person name="Ngatchou-Djao O.D."/>
            <person name="Rohde M."/>
            <person name="Tindall B.J."/>
            <person name="Goker M."/>
            <person name="Detter J.C."/>
            <person name="Woyke T."/>
            <person name="Bristow J."/>
            <person name="Eisen J.A."/>
            <person name="Markowitz V."/>
            <person name="Hugenholtz P."/>
            <person name="Klenk H.P."/>
            <person name="Kyrpides N.C."/>
        </authorList>
    </citation>
    <scope>NUCLEOTIDE SEQUENCE [LARGE SCALE GENOMIC DNA]</scope>
    <source>
        <strain evidence="15">DSM 16511 / JCM 12458 / E9I37-1</strain>
    </source>
</reference>
<dbReference type="PROSITE" id="PS00076">
    <property type="entry name" value="PYRIDINE_REDOX_1"/>
    <property type="match status" value="1"/>
</dbReference>